<organism evidence="1 2">
    <name type="scientific">Ilumatobacter coccineus</name>
    <dbReference type="NCBI Taxonomy" id="467094"/>
    <lineage>
        <taxon>Bacteria</taxon>
        <taxon>Bacillati</taxon>
        <taxon>Actinomycetota</taxon>
        <taxon>Acidimicrobiia</taxon>
        <taxon>Acidimicrobiales</taxon>
        <taxon>Ilumatobacteraceae</taxon>
        <taxon>Ilumatobacter</taxon>
    </lineage>
</organism>
<reference evidence="1 2" key="1">
    <citation type="submission" date="2017-10" db="EMBL/GenBank/DDBJ databases">
        <title>Novel microbial diversity and functional potential in the marine mammal oral microbiome.</title>
        <authorList>
            <person name="Dudek N.K."/>
            <person name="Sun C.L."/>
            <person name="Burstein D."/>
            <person name="Kantor R.S."/>
            <person name="Aliaga Goltsman D.S."/>
            <person name="Bik E.M."/>
            <person name="Thomas B.C."/>
            <person name="Banfield J.F."/>
            <person name="Relman D.A."/>
        </authorList>
    </citation>
    <scope>NUCLEOTIDE SEQUENCE [LARGE SCALE GENOMIC DNA]</scope>
    <source>
        <strain evidence="1">DOLJORAL78_61_10</strain>
    </source>
</reference>
<gene>
    <name evidence="1" type="ORF">CSA55_00500</name>
</gene>
<evidence type="ECO:0000313" key="2">
    <source>
        <dbReference type="Proteomes" id="UP000230914"/>
    </source>
</evidence>
<accession>A0A2G6KG17</accession>
<dbReference type="Proteomes" id="UP000230914">
    <property type="component" value="Unassembled WGS sequence"/>
</dbReference>
<protein>
    <submittedName>
        <fullName evidence="1">Uncharacterized protein</fullName>
    </submittedName>
</protein>
<sequence>MACGSLSAISTPSAAGTVELGFGPGEWVGTMNYVGSAELGGVSVFYRSAGAFQFTSDGDSTEGVWSLEAVALPEGGQPASATALGLAHGSSLVLDLELESVTARESQTGLEITLGADEIPNPGVGSIRAQSPLCGAISGTWTIPFNGYDLSGNFVANRLGVDRQRAVDWQDLQLDGIFLLEDISSGEPLDLPAIRRYLTKAEAAMNGTVREGPECDAATLRRFNTAAIALGDAMLAALSERVPELSDDELVEMVRFGYRSGAFIHYELSQPFVQQMQQRMLDAIANEDLNAMFYWLSVAIEFGYNDLARSLMDTIEEVRS</sequence>
<name>A0A2G6KG17_9ACTN</name>
<proteinExistence type="predicted"/>
<dbReference type="AlphaFoldDB" id="A0A2G6KG17"/>
<dbReference type="EMBL" id="PDSL01000012">
    <property type="protein sequence ID" value="PIE34614.1"/>
    <property type="molecule type" value="Genomic_DNA"/>
</dbReference>
<comment type="caution">
    <text evidence="1">The sequence shown here is derived from an EMBL/GenBank/DDBJ whole genome shotgun (WGS) entry which is preliminary data.</text>
</comment>
<evidence type="ECO:0000313" key="1">
    <source>
        <dbReference type="EMBL" id="PIE34614.1"/>
    </source>
</evidence>